<accession>X1KI50</accession>
<evidence type="ECO:0000313" key="1">
    <source>
        <dbReference type="EMBL" id="GAI06363.1"/>
    </source>
</evidence>
<sequence length="205" mass="23249">MFFFGDNNGKLYSIGEFVEPDQEIEGSIISIPIKLPQGYWWDRFNVHDNTSADSSINSITYSILDEDKNFIKEIKNGDTIGDITIDRTIRLRADLYAKNLSVNPQLWDWRVTFVVDSVPPFLDKSTFTPDPDGWINETTHVFTIKVKDDGSGLHVSSAEYVLEYSIENETHTGTFDANCTGEDGTRNVETITANISKLDFYQNIT</sequence>
<dbReference type="AlphaFoldDB" id="X1KI50"/>
<protein>
    <submittedName>
        <fullName evidence="1">Uncharacterized protein</fullName>
    </submittedName>
</protein>
<comment type="caution">
    <text evidence="1">The sequence shown here is derived from an EMBL/GenBank/DDBJ whole genome shotgun (WGS) entry which is preliminary data.</text>
</comment>
<proteinExistence type="predicted"/>
<organism evidence="1">
    <name type="scientific">marine sediment metagenome</name>
    <dbReference type="NCBI Taxonomy" id="412755"/>
    <lineage>
        <taxon>unclassified sequences</taxon>
        <taxon>metagenomes</taxon>
        <taxon>ecological metagenomes</taxon>
    </lineage>
</organism>
<name>X1KI50_9ZZZZ</name>
<dbReference type="EMBL" id="BARV01004719">
    <property type="protein sequence ID" value="GAI06363.1"/>
    <property type="molecule type" value="Genomic_DNA"/>
</dbReference>
<gene>
    <name evidence="1" type="ORF">S06H3_10260</name>
</gene>
<reference evidence="1" key="1">
    <citation type="journal article" date="2014" name="Front. Microbiol.">
        <title>High frequency of phylogenetically diverse reductive dehalogenase-homologous genes in deep subseafloor sedimentary metagenomes.</title>
        <authorList>
            <person name="Kawai M."/>
            <person name="Futagami T."/>
            <person name="Toyoda A."/>
            <person name="Takaki Y."/>
            <person name="Nishi S."/>
            <person name="Hori S."/>
            <person name="Arai W."/>
            <person name="Tsubouchi T."/>
            <person name="Morono Y."/>
            <person name="Uchiyama I."/>
            <person name="Ito T."/>
            <person name="Fujiyama A."/>
            <person name="Inagaki F."/>
            <person name="Takami H."/>
        </authorList>
    </citation>
    <scope>NUCLEOTIDE SEQUENCE</scope>
    <source>
        <strain evidence="1">Expedition CK06-06</strain>
    </source>
</reference>